<gene>
    <name evidence="2" type="ORF">HZB08_02220</name>
</gene>
<feature type="compositionally biased region" description="Basic and acidic residues" evidence="1">
    <location>
        <begin position="21"/>
        <end position="30"/>
    </location>
</feature>
<dbReference type="Gene3D" id="2.60.40.10">
    <property type="entry name" value="Immunoglobulins"/>
    <property type="match status" value="1"/>
</dbReference>
<name>A0A9D6UME0_UNCSA</name>
<evidence type="ECO:0000313" key="3">
    <source>
        <dbReference type="Proteomes" id="UP000808761"/>
    </source>
</evidence>
<evidence type="ECO:0000256" key="1">
    <source>
        <dbReference type="SAM" id="MobiDB-lite"/>
    </source>
</evidence>
<sequence length="332" mass="37606">MPIKKKAVKIAKPKPAGRPRAGQDKPEGPKSKLLITKAIGRKILQVFRGKEIKAPLPSEEAEASKYYVGPVVQKLAQEKPFELPAGYGDNRIVAMVRDTHWLYAYWEISGRRRQEIENELGGKIFSLSKEYLRVYDTESWESFDIEVTGGARNWYLRAPTPSKTYCIDIGYLSPDGKFVTAARSNWVTTPLDRMSDVIDEQWMIPDWEKMYALSGGFGIGRGSEEIRELMKKRFQEESASGWIFSLSSPGHRAEGKERPFWLVATCELIVYGATEPTATVTVQGRKVGLREDGTFSLRFLLPDGTQFIPIEAIRDDGAERRKIIPIVERKTE</sequence>
<dbReference type="Proteomes" id="UP000808761">
    <property type="component" value="Unassembled WGS sequence"/>
</dbReference>
<comment type="caution">
    <text evidence="2">The sequence shown here is derived from an EMBL/GenBank/DDBJ whole genome shotgun (WGS) entry which is preliminary data.</text>
</comment>
<dbReference type="InterPro" id="IPR013783">
    <property type="entry name" value="Ig-like_fold"/>
</dbReference>
<accession>A0A9D6UME0</accession>
<dbReference type="EMBL" id="JACRKR010000110">
    <property type="protein sequence ID" value="MBI5078817.1"/>
    <property type="molecule type" value="Genomic_DNA"/>
</dbReference>
<dbReference type="InterPro" id="IPR032585">
    <property type="entry name" value="DUF4912"/>
</dbReference>
<proteinExistence type="predicted"/>
<dbReference type="AlphaFoldDB" id="A0A9D6UME0"/>
<reference evidence="2" key="1">
    <citation type="submission" date="2020-07" db="EMBL/GenBank/DDBJ databases">
        <title>Huge and variable diversity of episymbiotic CPR bacteria and DPANN archaea in groundwater ecosystems.</title>
        <authorList>
            <person name="He C.Y."/>
            <person name="Keren R."/>
            <person name="Whittaker M."/>
            <person name="Farag I.F."/>
            <person name="Doudna J."/>
            <person name="Cate J.H.D."/>
            <person name="Banfield J.F."/>
        </authorList>
    </citation>
    <scope>NUCLEOTIDE SEQUENCE</scope>
    <source>
        <strain evidence="2">NC_groundwater_1860_Pr3_B-0.1um_51_7</strain>
    </source>
</reference>
<feature type="region of interest" description="Disordered" evidence="1">
    <location>
        <begin position="1"/>
        <end position="31"/>
    </location>
</feature>
<feature type="compositionally biased region" description="Basic residues" evidence="1">
    <location>
        <begin position="1"/>
        <end position="17"/>
    </location>
</feature>
<protein>
    <submittedName>
        <fullName evidence="2">DUF4912 domain-containing protein</fullName>
    </submittedName>
</protein>
<organism evidence="2 3">
    <name type="scientific">Candidatus Saganbacteria bacterium</name>
    <dbReference type="NCBI Taxonomy" id="2575572"/>
    <lineage>
        <taxon>Bacteria</taxon>
        <taxon>Bacillati</taxon>
        <taxon>Saganbacteria</taxon>
    </lineage>
</organism>
<evidence type="ECO:0000313" key="2">
    <source>
        <dbReference type="EMBL" id="MBI5078817.1"/>
    </source>
</evidence>
<dbReference type="Pfam" id="PF16258">
    <property type="entry name" value="DUF4912"/>
    <property type="match status" value="1"/>
</dbReference>